<dbReference type="Proteomes" id="UP000032434">
    <property type="component" value="Chromosome 1"/>
</dbReference>
<dbReference type="InterPro" id="IPR039421">
    <property type="entry name" value="Type_1_exporter"/>
</dbReference>
<dbReference type="HOGENOM" id="CLU_000604_84_3_14"/>
<comment type="subcellular location">
    <subcellularLocation>
        <location evidence="1">Cell membrane</location>
        <topology evidence="1">Multi-pass membrane protein</topology>
    </subcellularLocation>
</comment>
<feature type="transmembrane region" description="Helical" evidence="10">
    <location>
        <begin position="136"/>
        <end position="154"/>
    </location>
</feature>
<dbReference type="PATRIC" id="fig|35623.3.peg.950"/>
<feature type="transmembrane region" description="Helical" evidence="10">
    <location>
        <begin position="55"/>
        <end position="76"/>
    </location>
</feature>
<dbReference type="GO" id="GO:0005886">
    <property type="term" value="C:plasma membrane"/>
    <property type="evidence" value="ECO:0007669"/>
    <property type="project" value="UniProtKB-SubCell"/>
</dbReference>
<dbReference type="GO" id="GO:0016887">
    <property type="term" value="F:ATP hydrolysis activity"/>
    <property type="evidence" value="ECO:0007669"/>
    <property type="project" value="InterPro"/>
</dbReference>
<dbReference type="SUPFAM" id="SSF90123">
    <property type="entry name" value="ABC transporter transmembrane region"/>
    <property type="match status" value="1"/>
</dbReference>
<dbReference type="Pfam" id="PF00664">
    <property type="entry name" value="ABC_membrane"/>
    <property type="match status" value="1"/>
</dbReference>
<proteinExistence type="inferred from homology"/>
<keyword evidence="3" id="KW-0813">Transport</keyword>
<feature type="transmembrane region" description="Helical" evidence="10">
    <location>
        <begin position="12"/>
        <end position="35"/>
    </location>
</feature>
<dbReference type="SUPFAM" id="SSF52540">
    <property type="entry name" value="P-loop containing nucleoside triphosphate hydrolases"/>
    <property type="match status" value="1"/>
</dbReference>
<feature type="transmembrane region" description="Helical" evidence="10">
    <location>
        <begin position="160"/>
        <end position="177"/>
    </location>
</feature>
<dbReference type="InterPro" id="IPR017871">
    <property type="entry name" value="ABC_transporter-like_CS"/>
</dbReference>
<gene>
    <name evidence="13" type="ORF">Aocu_09510</name>
</gene>
<dbReference type="KEGG" id="aoc:Aocu_09510"/>
<feature type="transmembrane region" description="Helical" evidence="10">
    <location>
        <begin position="244"/>
        <end position="263"/>
    </location>
</feature>
<evidence type="ECO:0000259" key="12">
    <source>
        <dbReference type="PROSITE" id="PS50929"/>
    </source>
</evidence>
<dbReference type="InterPro" id="IPR003593">
    <property type="entry name" value="AAA+_ATPase"/>
</dbReference>
<evidence type="ECO:0000256" key="10">
    <source>
        <dbReference type="SAM" id="Phobius"/>
    </source>
</evidence>
<feature type="domain" description="ABC transporter" evidence="11">
    <location>
        <begin position="334"/>
        <end position="567"/>
    </location>
</feature>
<dbReference type="InterPro" id="IPR003439">
    <property type="entry name" value="ABC_transporter-like_ATP-bd"/>
</dbReference>
<keyword evidence="4" id="KW-1003">Cell membrane</keyword>
<dbReference type="InterPro" id="IPR011527">
    <property type="entry name" value="ABC1_TM_dom"/>
</dbReference>
<evidence type="ECO:0000256" key="3">
    <source>
        <dbReference type="ARBA" id="ARBA00022448"/>
    </source>
</evidence>
<dbReference type="PROSITE" id="PS50929">
    <property type="entry name" value="ABC_TM1F"/>
    <property type="match status" value="1"/>
</dbReference>
<dbReference type="STRING" id="35623.Aocu_09510"/>
<dbReference type="PANTHER" id="PTHR43394">
    <property type="entry name" value="ATP-DEPENDENT PERMEASE MDL1, MITOCHONDRIAL"/>
    <property type="match status" value="1"/>
</dbReference>
<dbReference type="Gene3D" id="1.20.1560.10">
    <property type="entry name" value="ABC transporter type 1, transmembrane domain"/>
    <property type="match status" value="1"/>
</dbReference>
<evidence type="ECO:0000313" key="14">
    <source>
        <dbReference type="Proteomes" id="UP000032434"/>
    </source>
</evidence>
<keyword evidence="8 10" id="KW-1133">Transmembrane helix</keyword>
<comment type="similarity">
    <text evidence="2">Belongs to the ABC transporter superfamily.</text>
</comment>
<sequence>MLFIFKKMGKYLYNVIFSLVIKGLGAIADLLLPFLLAYMIDTLLPRVTTNDYYELIWMGILMLLIGLVGWVFNIVANRSAEKVASLAVADVRAELFYKIEHLNAQQVNDISTSSLISRLTTDTYNIYSMIGSLQRLGIRAPMLLIGGIIMSLFMDPMLTIIMVSLLPFIVFIVYYYTKKGRPLYDDIQKQVDQIIRVLRENITGVRVVRALSMTDYEKQRFQNENNQTVKKEIKATMTMNKVRPSIDIIMNIGLVAVLVFGAFRVQEGFTQVGEILALITYFTLILNAMTAITRIFIQISRAQASAARILEVLHLENQMEDGVNSLIINDKPHLSFEHVHFSYHGKEDHLENIDFSILQGQTLGIIGATGSGKTTIINLIMRFYDPQKGTIRVFGEDIRNLKRDELRRHMGLVLQNDSVFSDTIGQNIAFSKPSVGINEVRFAKEIAQADFIDDIPDTYNHMIAQRGTNISGGQRQRLLIARAIANKPKLLILDDASSALDYQTDKNLRLAIKKNLKDTTKIIVAQRVSSIKDADLILLIEDGKIVGKGTHEALIQSSEHYRVLVKHQLGEEIL</sequence>
<evidence type="ECO:0000313" key="13">
    <source>
        <dbReference type="EMBL" id="CDR31024.1"/>
    </source>
</evidence>
<evidence type="ECO:0000256" key="4">
    <source>
        <dbReference type="ARBA" id="ARBA00022475"/>
    </source>
</evidence>
<dbReference type="OrthoDB" id="383768at2"/>
<dbReference type="CDD" id="cd18548">
    <property type="entry name" value="ABC_6TM_Tm287_like"/>
    <property type="match status" value="1"/>
</dbReference>
<dbReference type="InterPro" id="IPR027417">
    <property type="entry name" value="P-loop_NTPase"/>
</dbReference>
<dbReference type="GO" id="GO:0005524">
    <property type="term" value="F:ATP binding"/>
    <property type="evidence" value="ECO:0007669"/>
    <property type="project" value="UniProtKB-KW"/>
</dbReference>
<evidence type="ECO:0000256" key="1">
    <source>
        <dbReference type="ARBA" id="ARBA00004651"/>
    </source>
</evidence>
<protein>
    <submittedName>
        <fullName evidence="13">ABC transporter, permease/ATP-binding protein</fullName>
    </submittedName>
</protein>
<dbReference type="PROSITE" id="PS00211">
    <property type="entry name" value="ABC_TRANSPORTER_1"/>
    <property type="match status" value="1"/>
</dbReference>
<dbReference type="Gene3D" id="3.40.50.300">
    <property type="entry name" value="P-loop containing nucleotide triphosphate hydrolases"/>
    <property type="match status" value="1"/>
</dbReference>
<dbReference type="GO" id="GO:0015421">
    <property type="term" value="F:ABC-type oligopeptide transporter activity"/>
    <property type="evidence" value="ECO:0007669"/>
    <property type="project" value="TreeGrafter"/>
</dbReference>
<dbReference type="PANTHER" id="PTHR43394:SF1">
    <property type="entry name" value="ATP-BINDING CASSETTE SUB-FAMILY B MEMBER 10, MITOCHONDRIAL"/>
    <property type="match status" value="1"/>
</dbReference>
<dbReference type="InterPro" id="IPR036640">
    <property type="entry name" value="ABC1_TM_sf"/>
</dbReference>
<dbReference type="InParanoid" id="A0A061AC88"/>
<evidence type="ECO:0000259" key="11">
    <source>
        <dbReference type="PROSITE" id="PS50893"/>
    </source>
</evidence>
<dbReference type="AlphaFoldDB" id="A0A061AC88"/>
<dbReference type="FunFam" id="3.40.50.300:FF:000221">
    <property type="entry name" value="Multidrug ABC transporter ATP-binding protein"/>
    <property type="match status" value="1"/>
</dbReference>
<accession>A0A061AC88</accession>
<dbReference type="RefSeq" id="WP_045749488.1">
    <property type="nucleotide sequence ID" value="NZ_FUZK01000001.1"/>
</dbReference>
<reference evidence="14" key="1">
    <citation type="submission" date="2014-05" db="EMBL/GenBank/DDBJ databases">
        <authorList>
            <person name="Kube M."/>
        </authorList>
    </citation>
    <scope>NUCLEOTIDE SEQUENCE [LARGE SCALE GENOMIC DNA]</scope>
</reference>
<keyword evidence="14" id="KW-1185">Reference proteome</keyword>
<evidence type="ECO:0000256" key="8">
    <source>
        <dbReference type="ARBA" id="ARBA00022989"/>
    </source>
</evidence>
<keyword evidence="7 13" id="KW-0067">ATP-binding</keyword>
<evidence type="ECO:0000256" key="9">
    <source>
        <dbReference type="ARBA" id="ARBA00023136"/>
    </source>
</evidence>
<organism evidence="13 14">
    <name type="scientific">Acholeplasma oculi</name>
    <dbReference type="NCBI Taxonomy" id="35623"/>
    <lineage>
        <taxon>Bacteria</taxon>
        <taxon>Bacillati</taxon>
        <taxon>Mycoplasmatota</taxon>
        <taxon>Mollicutes</taxon>
        <taxon>Acholeplasmatales</taxon>
        <taxon>Acholeplasmataceae</taxon>
        <taxon>Acholeplasma</taxon>
    </lineage>
</organism>
<feature type="domain" description="ABC transmembrane type-1" evidence="12">
    <location>
        <begin position="16"/>
        <end position="301"/>
    </location>
</feature>
<feature type="transmembrane region" description="Helical" evidence="10">
    <location>
        <begin position="275"/>
        <end position="297"/>
    </location>
</feature>
<dbReference type="EMBL" id="LK028559">
    <property type="protein sequence ID" value="CDR31024.1"/>
    <property type="molecule type" value="Genomic_DNA"/>
</dbReference>
<evidence type="ECO:0000256" key="7">
    <source>
        <dbReference type="ARBA" id="ARBA00022840"/>
    </source>
</evidence>
<dbReference type="Pfam" id="PF00005">
    <property type="entry name" value="ABC_tran"/>
    <property type="match status" value="1"/>
</dbReference>
<keyword evidence="5 10" id="KW-0812">Transmembrane</keyword>
<dbReference type="SMART" id="SM00382">
    <property type="entry name" value="AAA"/>
    <property type="match status" value="1"/>
</dbReference>
<name>A0A061AC88_9MOLU</name>
<dbReference type="PROSITE" id="PS50893">
    <property type="entry name" value="ABC_TRANSPORTER_2"/>
    <property type="match status" value="1"/>
</dbReference>
<keyword evidence="6" id="KW-0547">Nucleotide-binding</keyword>
<evidence type="ECO:0000256" key="2">
    <source>
        <dbReference type="ARBA" id="ARBA00005417"/>
    </source>
</evidence>
<keyword evidence="9 10" id="KW-0472">Membrane</keyword>
<evidence type="ECO:0000256" key="5">
    <source>
        <dbReference type="ARBA" id="ARBA00022692"/>
    </source>
</evidence>
<evidence type="ECO:0000256" key="6">
    <source>
        <dbReference type="ARBA" id="ARBA00022741"/>
    </source>
</evidence>